<dbReference type="GO" id="GO:0005524">
    <property type="term" value="F:ATP binding"/>
    <property type="evidence" value="ECO:0007669"/>
    <property type="project" value="UniProtKB-KW"/>
</dbReference>
<dbReference type="InterPro" id="IPR000719">
    <property type="entry name" value="Prot_kinase_dom"/>
</dbReference>
<keyword evidence="4" id="KW-0418">Kinase</keyword>
<organism evidence="7">
    <name type="scientific">Chromera velia CCMP2878</name>
    <dbReference type="NCBI Taxonomy" id="1169474"/>
    <lineage>
        <taxon>Eukaryota</taxon>
        <taxon>Sar</taxon>
        <taxon>Alveolata</taxon>
        <taxon>Colpodellida</taxon>
        <taxon>Chromeraceae</taxon>
        <taxon>Chromera</taxon>
    </lineage>
</organism>
<dbReference type="Pfam" id="PF00069">
    <property type="entry name" value="Pkinase"/>
    <property type="match status" value="1"/>
</dbReference>
<dbReference type="PROSITE" id="PS50011">
    <property type="entry name" value="PROTEIN_KINASE_DOM"/>
    <property type="match status" value="1"/>
</dbReference>
<gene>
    <name evidence="7" type="ORF">Cvel_16763</name>
</gene>
<dbReference type="EMBL" id="CDMZ01000338">
    <property type="protein sequence ID" value="CEM12091.1"/>
    <property type="molecule type" value="Genomic_DNA"/>
</dbReference>
<feature type="domain" description="Protein kinase" evidence="6">
    <location>
        <begin position="1"/>
        <end position="181"/>
    </location>
</feature>
<keyword evidence="1" id="KW-0723">Serine/threonine-protein kinase</keyword>
<reference evidence="7" key="1">
    <citation type="submission" date="2014-11" db="EMBL/GenBank/DDBJ databases">
        <authorList>
            <person name="Otto D Thomas"/>
            <person name="Naeem Raeece"/>
        </authorList>
    </citation>
    <scope>NUCLEOTIDE SEQUENCE</scope>
</reference>
<evidence type="ECO:0000256" key="3">
    <source>
        <dbReference type="ARBA" id="ARBA00022741"/>
    </source>
</evidence>
<keyword evidence="5" id="KW-0067">ATP-binding</keyword>
<protein>
    <recommendedName>
        <fullName evidence="6">Protein kinase domain-containing protein</fullName>
    </recommendedName>
</protein>
<sequence length="181" mass="19941">MATGSFTVVTGAGNKKIKTVALFRCPRDAKCALREIKTTCLCAPLSGVVGLSKVSSTYQGSPVNDIFDVPLVNGECKCSVCLCMQKRKNVCIDSRGRMRLVDFGLVKKTIQDARRHTKCGSVQCFALEVLKEDLYGFPTEVFGIGVIIFEVLTDLDLFSLSPSGDHWQEMRDIHKRADLSE</sequence>
<dbReference type="VEuPathDB" id="CryptoDB:Cvel_16763"/>
<evidence type="ECO:0000256" key="2">
    <source>
        <dbReference type="ARBA" id="ARBA00022679"/>
    </source>
</evidence>
<evidence type="ECO:0000313" key="7">
    <source>
        <dbReference type="EMBL" id="CEM12091.1"/>
    </source>
</evidence>
<accession>A0A0G4FFX3</accession>
<evidence type="ECO:0000256" key="5">
    <source>
        <dbReference type="ARBA" id="ARBA00022840"/>
    </source>
</evidence>
<keyword evidence="3" id="KW-0547">Nucleotide-binding</keyword>
<dbReference type="InterPro" id="IPR011009">
    <property type="entry name" value="Kinase-like_dom_sf"/>
</dbReference>
<dbReference type="GO" id="GO:0004674">
    <property type="term" value="F:protein serine/threonine kinase activity"/>
    <property type="evidence" value="ECO:0007669"/>
    <property type="project" value="UniProtKB-KW"/>
</dbReference>
<evidence type="ECO:0000256" key="1">
    <source>
        <dbReference type="ARBA" id="ARBA00022527"/>
    </source>
</evidence>
<dbReference type="PANTHER" id="PTHR24351">
    <property type="entry name" value="RIBOSOMAL PROTEIN S6 KINASE"/>
    <property type="match status" value="1"/>
</dbReference>
<dbReference type="Gene3D" id="1.10.510.10">
    <property type="entry name" value="Transferase(Phosphotransferase) domain 1"/>
    <property type="match status" value="1"/>
</dbReference>
<name>A0A0G4FFX3_9ALVE</name>
<proteinExistence type="predicted"/>
<dbReference type="AlphaFoldDB" id="A0A0G4FFX3"/>
<keyword evidence="2" id="KW-0808">Transferase</keyword>
<dbReference type="SUPFAM" id="SSF56112">
    <property type="entry name" value="Protein kinase-like (PK-like)"/>
    <property type="match status" value="1"/>
</dbReference>
<evidence type="ECO:0000256" key="4">
    <source>
        <dbReference type="ARBA" id="ARBA00022777"/>
    </source>
</evidence>
<evidence type="ECO:0000259" key="6">
    <source>
        <dbReference type="PROSITE" id="PS50011"/>
    </source>
</evidence>